<dbReference type="InterPro" id="IPR047216">
    <property type="entry name" value="Endonuclease_DUF559_bact"/>
</dbReference>
<dbReference type="SUPFAM" id="SSF52980">
    <property type="entry name" value="Restriction endonuclease-like"/>
    <property type="match status" value="1"/>
</dbReference>
<accession>A0A840HR14</accession>
<dbReference type="InterPro" id="IPR007569">
    <property type="entry name" value="DUF559"/>
</dbReference>
<evidence type="ECO:0000259" key="1">
    <source>
        <dbReference type="Pfam" id="PF04480"/>
    </source>
</evidence>
<dbReference type="GO" id="GO:0004519">
    <property type="term" value="F:endonuclease activity"/>
    <property type="evidence" value="ECO:0007669"/>
    <property type="project" value="UniProtKB-KW"/>
</dbReference>
<sequence>MQGNDKTYRRPTTRAQELRNNATEAEWHLWKFLRKRQLEGYKFSRQMPVGPFICDFMCREARLVIELDGGQHGQMLEEDRRRTAFIEREGFRVLRFWNNDVMGRTEGVLEIICEALIGSSPPPAPPAGGRGDI</sequence>
<protein>
    <submittedName>
        <fullName evidence="2">Very-short-patch-repair endonuclease</fullName>
    </submittedName>
</protein>
<gene>
    <name evidence="2" type="ORF">HNQ99_000318</name>
</gene>
<dbReference type="PANTHER" id="PTHR38590">
    <property type="entry name" value="BLL0828 PROTEIN"/>
    <property type="match status" value="1"/>
</dbReference>
<organism evidence="2 3">
    <name type="scientific">Rhizorhapis suberifaciens</name>
    <name type="common">corky root of lettuce</name>
    <dbReference type="NCBI Taxonomy" id="13656"/>
    <lineage>
        <taxon>Bacteria</taxon>
        <taxon>Pseudomonadati</taxon>
        <taxon>Pseudomonadota</taxon>
        <taxon>Alphaproteobacteria</taxon>
        <taxon>Sphingomonadales</taxon>
        <taxon>Sphingomonadaceae</taxon>
        <taxon>Rhizorhapis</taxon>
    </lineage>
</organism>
<dbReference type="EMBL" id="JACHOV010000001">
    <property type="protein sequence ID" value="MBB4640038.1"/>
    <property type="molecule type" value="Genomic_DNA"/>
</dbReference>
<name>A0A840HR14_9SPHN</name>
<proteinExistence type="predicted"/>
<comment type="caution">
    <text evidence="2">The sequence shown here is derived from an EMBL/GenBank/DDBJ whole genome shotgun (WGS) entry which is preliminary data.</text>
</comment>
<reference evidence="2 3" key="1">
    <citation type="submission" date="2020-08" db="EMBL/GenBank/DDBJ databases">
        <title>Genomic Encyclopedia of Type Strains, Phase IV (KMG-IV): sequencing the most valuable type-strain genomes for metagenomic binning, comparative biology and taxonomic classification.</title>
        <authorList>
            <person name="Goeker M."/>
        </authorList>
    </citation>
    <scope>NUCLEOTIDE SEQUENCE [LARGE SCALE GENOMIC DNA]</scope>
    <source>
        <strain evidence="2 3">DSM 7465</strain>
    </source>
</reference>
<dbReference type="Pfam" id="PF04480">
    <property type="entry name" value="DUF559"/>
    <property type="match status" value="1"/>
</dbReference>
<keyword evidence="2" id="KW-0540">Nuclease</keyword>
<dbReference type="PANTHER" id="PTHR38590:SF1">
    <property type="entry name" value="BLL0828 PROTEIN"/>
    <property type="match status" value="1"/>
</dbReference>
<dbReference type="AlphaFoldDB" id="A0A840HR14"/>
<evidence type="ECO:0000313" key="3">
    <source>
        <dbReference type="Proteomes" id="UP000575068"/>
    </source>
</evidence>
<dbReference type="InterPro" id="IPR011335">
    <property type="entry name" value="Restrct_endonuc-II-like"/>
</dbReference>
<keyword evidence="3" id="KW-1185">Reference proteome</keyword>
<keyword evidence="2" id="KW-0378">Hydrolase</keyword>
<dbReference type="Proteomes" id="UP000575068">
    <property type="component" value="Unassembled WGS sequence"/>
</dbReference>
<dbReference type="CDD" id="cd01038">
    <property type="entry name" value="Endonuclease_DUF559"/>
    <property type="match status" value="1"/>
</dbReference>
<evidence type="ECO:0000313" key="2">
    <source>
        <dbReference type="EMBL" id="MBB4640038.1"/>
    </source>
</evidence>
<feature type="domain" description="DUF559" evidence="1">
    <location>
        <begin position="12"/>
        <end position="116"/>
    </location>
</feature>
<dbReference type="Gene3D" id="3.40.960.10">
    <property type="entry name" value="VSR Endonuclease"/>
    <property type="match status" value="1"/>
</dbReference>
<dbReference type="RefSeq" id="WP_184473880.1">
    <property type="nucleotide sequence ID" value="NZ_JACHOV010000001.1"/>
</dbReference>
<keyword evidence="2" id="KW-0255">Endonuclease</keyword>